<feature type="region of interest" description="Disordered" evidence="1">
    <location>
        <begin position="103"/>
        <end position="177"/>
    </location>
</feature>
<accession>A0AAD7I734</accession>
<feature type="compositionally biased region" description="Polar residues" evidence="1">
    <location>
        <begin position="127"/>
        <end position="136"/>
    </location>
</feature>
<feature type="compositionally biased region" description="Basic and acidic residues" evidence="1">
    <location>
        <begin position="138"/>
        <end position="151"/>
    </location>
</feature>
<dbReference type="Proteomes" id="UP001215280">
    <property type="component" value="Unassembled WGS sequence"/>
</dbReference>
<proteinExistence type="predicted"/>
<feature type="compositionally biased region" description="Polar residues" evidence="1">
    <location>
        <begin position="315"/>
        <end position="329"/>
    </location>
</feature>
<feature type="compositionally biased region" description="Basic and acidic residues" evidence="1">
    <location>
        <begin position="466"/>
        <end position="477"/>
    </location>
</feature>
<evidence type="ECO:0000313" key="2">
    <source>
        <dbReference type="EMBL" id="KAJ7736557.1"/>
    </source>
</evidence>
<dbReference type="AlphaFoldDB" id="A0AAD7I734"/>
<organism evidence="2 3">
    <name type="scientific">Mycena maculata</name>
    <dbReference type="NCBI Taxonomy" id="230809"/>
    <lineage>
        <taxon>Eukaryota</taxon>
        <taxon>Fungi</taxon>
        <taxon>Dikarya</taxon>
        <taxon>Basidiomycota</taxon>
        <taxon>Agaricomycotina</taxon>
        <taxon>Agaricomycetes</taxon>
        <taxon>Agaricomycetidae</taxon>
        <taxon>Agaricales</taxon>
        <taxon>Marasmiineae</taxon>
        <taxon>Mycenaceae</taxon>
        <taxon>Mycena</taxon>
    </lineage>
</organism>
<sequence>MSQPRPRPSWCRTKINSGSVAELRQTMGWAEPEFNQFRQYITSRAPEIGLNIDAGVDARDPAKFQELVNDCARMFPALKDFEGSWPVDFYFAKYTNIRSKYTRRSANGKGQASTAPSNSASTNSISVPKSSGSAQKSPKPEETADSEKENESAATPENPSQVTSQRIRPRPSWSRTQINCGSMTELRQIMGWAEPEFSQFREYITSRAPKIGLNIDAGVDAQDPATFQELVNDCTRMFPALQDFEGSWPVEFYFAKYTNIRSKYTRRSANGKGQASTAPSNSASTNSTSVPKSSGSAQKLPKPEEMTDSEKENESAATPENPSQVTSQRIGPRPSWSRTQINGGSMTELRQTMGWAEPEFNQFREYITSRAPKTGLNIDAGVDAQDPAKFQELVNDCTRMFPALQDFEGSWPVEFYFAKYTFHRYKETRRRANLKGQASTAPSDSASTNSTSVPKSSGSAQKSQKRKETADSEKENDSAPTPENSSQVTLQHVMVEASSHRATGPDRREPSSVTSITSSPLSSSTNSAPRTSPSVPNSMPRAVLSVCVFCGFRPRIPATEIVELYACLQGREDLQHLLAIAGIMTDNHLRALIQLRETQRHDFLSRLVPAHLNFLEKMQVLDMLHAYINGKTERPAKLRTTEIPRPPERVEDRLSLHQCKHTNVMKYMRIADEYEYFELVMFIEEKIEEFLDASKPIDEQDHKNIEALVRSVCEARPSLRRYEAVWPVPVHIRRFLGARMPETATGTQDSAAASQSIRPSSTDHECLRLQAHPAEDVPPSVTGLLAAHGMEELGPAFLYMGVRTDEAFSKIVTSRDAKSRFLARFSLLECSVFQTMMMRHILEQA</sequence>
<feature type="compositionally biased region" description="Low complexity" evidence="1">
    <location>
        <begin position="511"/>
        <end position="529"/>
    </location>
</feature>
<feature type="region of interest" description="Disordered" evidence="1">
    <location>
        <begin position="431"/>
        <end position="537"/>
    </location>
</feature>
<feature type="region of interest" description="Disordered" evidence="1">
    <location>
        <begin position="266"/>
        <end position="343"/>
    </location>
</feature>
<gene>
    <name evidence="2" type="ORF">DFH07DRAFT_99160</name>
</gene>
<feature type="compositionally biased region" description="Polar residues" evidence="1">
    <location>
        <begin position="478"/>
        <end position="490"/>
    </location>
</feature>
<feature type="compositionally biased region" description="Polar residues" evidence="1">
    <location>
        <begin position="436"/>
        <end position="462"/>
    </location>
</feature>
<protein>
    <submittedName>
        <fullName evidence="2">Uncharacterized protein</fullName>
    </submittedName>
</protein>
<evidence type="ECO:0000256" key="1">
    <source>
        <dbReference type="SAM" id="MobiDB-lite"/>
    </source>
</evidence>
<dbReference type="EMBL" id="JARJLG010000148">
    <property type="protein sequence ID" value="KAJ7736557.1"/>
    <property type="molecule type" value="Genomic_DNA"/>
</dbReference>
<feature type="compositionally biased region" description="Low complexity" evidence="1">
    <location>
        <begin position="112"/>
        <end position="126"/>
    </location>
</feature>
<name>A0AAD7I734_9AGAR</name>
<comment type="caution">
    <text evidence="2">The sequence shown here is derived from an EMBL/GenBank/DDBJ whole genome shotgun (WGS) entry which is preliminary data.</text>
</comment>
<feature type="compositionally biased region" description="Basic and acidic residues" evidence="1">
    <location>
        <begin position="301"/>
        <end position="314"/>
    </location>
</feature>
<feature type="compositionally biased region" description="Polar residues" evidence="1">
    <location>
        <begin position="152"/>
        <end position="166"/>
    </location>
</feature>
<reference evidence="2" key="1">
    <citation type="submission" date="2023-03" db="EMBL/GenBank/DDBJ databases">
        <title>Massive genome expansion in bonnet fungi (Mycena s.s.) driven by repeated elements and novel gene families across ecological guilds.</title>
        <authorList>
            <consortium name="Lawrence Berkeley National Laboratory"/>
            <person name="Harder C.B."/>
            <person name="Miyauchi S."/>
            <person name="Viragh M."/>
            <person name="Kuo A."/>
            <person name="Thoen E."/>
            <person name="Andreopoulos B."/>
            <person name="Lu D."/>
            <person name="Skrede I."/>
            <person name="Drula E."/>
            <person name="Henrissat B."/>
            <person name="Morin E."/>
            <person name="Kohler A."/>
            <person name="Barry K."/>
            <person name="LaButti K."/>
            <person name="Morin E."/>
            <person name="Salamov A."/>
            <person name="Lipzen A."/>
            <person name="Mereny Z."/>
            <person name="Hegedus B."/>
            <person name="Baldrian P."/>
            <person name="Stursova M."/>
            <person name="Weitz H."/>
            <person name="Taylor A."/>
            <person name="Grigoriev I.V."/>
            <person name="Nagy L.G."/>
            <person name="Martin F."/>
            <person name="Kauserud H."/>
        </authorList>
    </citation>
    <scope>NUCLEOTIDE SEQUENCE</scope>
    <source>
        <strain evidence="2">CBHHK188m</strain>
    </source>
</reference>
<keyword evidence="3" id="KW-1185">Reference proteome</keyword>
<feature type="compositionally biased region" description="Low complexity" evidence="1">
    <location>
        <begin position="275"/>
        <end position="289"/>
    </location>
</feature>
<evidence type="ECO:0000313" key="3">
    <source>
        <dbReference type="Proteomes" id="UP001215280"/>
    </source>
</evidence>